<evidence type="ECO:0000256" key="4">
    <source>
        <dbReference type="SAM" id="MobiDB-lite"/>
    </source>
</evidence>
<evidence type="ECO:0000256" key="3">
    <source>
        <dbReference type="PROSITE-ProRule" id="PRU00023"/>
    </source>
</evidence>
<dbReference type="STRING" id="1810919.A0A3D8SCS9"/>
<dbReference type="Gene3D" id="1.25.40.20">
    <property type="entry name" value="Ankyrin repeat-containing domain"/>
    <property type="match status" value="2"/>
</dbReference>
<keyword evidence="2 3" id="KW-0040">ANK repeat</keyword>
<dbReference type="GeneID" id="38114842"/>
<dbReference type="SUPFAM" id="SSF48403">
    <property type="entry name" value="Ankyrin repeat"/>
    <property type="match status" value="2"/>
</dbReference>
<comment type="caution">
    <text evidence="5">The sequence shown here is derived from an EMBL/GenBank/DDBJ whole genome shotgun (WGS) entry which is preliminary data.</text>
</comment>
<dbReference type="InterPro" id="IPR036047">
    <property type="entry name" value="F-box-like_dom_sf"/>
</dbReference>
<accession>A0A3D8SCS9</accession>
<dbReference type="PRINTS" id="PR01415">
    <property type="entry name" value="ANKYRIN"/>
</dbReference>
<feature type="repeat" description="ANK" evidence="3">
    <location>
        <begin position="253"/>
        <end position="285"/>
    </location>
</feature>
<name>A0A3D8SCS9_9EURO</name>
<sequence>MPADQNNQSPPPDGMEWERTTPPESQLSHLPRELIHLIASNLDVADLNCFARSSTYLNDLLSPSLYRIGATYIRNDTDATALIWAVRNGLNVAVERLLLNGADPYILTPRRSNNGSSTAFHAAVRRRNTEALSLLLQVGPCPSTIDTSGKTPLQIACFPGGLGMVRMILAAAPENWVDYNRDWYYSMSIAVTKNCEDIARCLLEAGRRTNPTPARALKPELIIHATRKGHLGMVQLLAEFGWNDWGLVSHETKFITPLHLAAKKGHADLAELLISYGADVNAGDSEGLTPLWEAVVRARSATVDVLLKAGADANAIFPDGNKGSRTLLHISAINGVVAIAHLLLSAGARVNDVTRYKCSALNYAAVRGHLSVVELLLDWGCDMNAIKDYGYTPLAQAVAGGHDRIVALLLSRGAHVDAKEDALNPLTAAAIHKRVSLIQPLVNAGFMVNPGPSFKQEKPPVFHTTDLAVIKEFIRCGANVRILMEDGSSILHHVAKKADPETIQFLIDQGADINAFGPNKETALHVAVANEDRMLFKRCKVLVLAGIDLDARNADGETAIHYAIRHDRWALEDLLDAGADANVPDLNGTTPLLFAASIEERCYMIEWLVKAGADVTAEDKSGQTALHYFAVYRIEEAFEMLLLRHEAVGHNYMKPDAEGLTVADKAVKSLYLPILTLLYNRKINGMDVLDAEQRVLVEDLLQKQTDK</sequence>
<feature type="repeat" description="ANK" evidence="3">
    <location>
        <begin position="323"/>
        <end position="355"/>
    </location>
</feature>
<proteinExistence type="predicted"/>
<feature type="repeat" description="ANK" evidence="3">
    <location>
        <begin position="389"/>
        <end position="421"/>
    </location>
</feature>
<dbReference type="InterPro" id="IPR036770">
    <property type="entry name" value="Ankyrin_rpt-contain_sf"/>
</dbReference>
<feature type="repeat" description="ANK" evidence="3">
    <location>
        <begin position="486"/>
        <end position="518"/>
    </location>
</feature>
<dbReference type="RefSeq" id="XP_026605484.1">
    <property type="nucleotide sequence ID" value="XM_026746488.1"/>
</dbReference>
<gene>
    <name evidence="5" type="ORF">DSM5745_04472</name>
</gene>
<evidence type="ECO:0000313" key="6">
    <source>
        <dbReference type="Proteomes" id="UP000256690"/>
    </source>
</evidence>
<feature type="region of interest" description="Disordered" evidence="4">
    <location>
        <begin position="1"/>
        <end position="24"/>
    </location>
</feature>
<feature type="repeat" description="ANK" evidence="3">
    <location>
        <begin position="356"/>
        <end position="388"/>
    </location>
</feature>
<dbReference type="SUPFAM" id="SSF81383">
    <property type="entry name" value="F-box domain"/>
    <property type="match status" value="1"/>
</dbReference>
<dbReference type="Pfam" id="PF12796">
    <property type="entry name" value="Ank_2"/>
    <property type="match status" value="5"/>
</dbReference>
<dbReference type="Pfam" id="PF00023">
    <property type="entry name" value="Ank"/>
    <property type="match status" value="1"/>
</dbReference>
<keyword evidence="1" id="KW-0677">Repeat</keyword>
<dbReference type="PROSITE" id="PS50088">
    <property type="entry name" value="ANK_REPEAT"/>
    <property type="match status" value="8"/>
</dbReference>
<dbReference type="InterPro" id="IPR002110">
    <property type="entry name" value="Ankyrin_rpt"/>
</dbReference>
<evidence type="ECO:0000313" key="5">
    <source>
        <dbReference type="EMBL" id="RDW84146.1"/>
    </source>
</evidence>
<dbReference type="Proteomes" id="UP000256690">
    <property type="component" value="Unassembled WGS sequence"/>
</dbReference>
<evidence type="ECO:0000256" key="2">
    <source>
        <dbReference type="ARBA" id="ARBA00023043"/>
    </source>
</evidence>
<dbReference type="PANTHER" id="PTHR24161:SF119">
    <property type="entry name" value="ANKYRIN REPEAT DOMAIN 44"/>
    <property type="match status" value="1"/>
</dbReference>
<keyword evidence="6" id="KW-1185">Reference proteome</keyword>
<dbReference type="PANTHER" id="PTHR24161">
    <property type="entry name" value="ANK_REP_REGION DOMAIN-CONTAINING PROTEIN-RELATED"/>
    <property type="match status" value="1"/>
</dbReference>
<dbReference type="AlphaFoldDB" id="A0A3D8SCS9"/>
<dbReference type="OrthoDB" id="366390at2759"/>
<evidence type="ECO:0000256" key="1">
    <source>
        <dbReference type="ARBA" id="ARBA00022737"/>
    </source>
</evidence>
<protein>
    <submittedName>
        <fullName evidence="5">Uncharacterized protein</fullName>
    </submittedName>
</protein>
<reference evidence="5 6" key="1">
    <citation type="journal article" date="2018" name="IMA Fungus">
        <title>IMA Genome-F 9: Draft genome sequence of Annulohypoxylon stygium, Aspergillus mulundensis, Berkeleyomyces basicola (syn. Thielaviopsis basicola), Ceratocystis smalleyi, two Cercospora beticola strains, Coleophoma cylindrospora, Fusarium fracticaudum, Phialophora cf. hyalina, and Morchella septimelata.</title>
        <authorList>
            <person name="Wingfield B.D."/>
            <person name="Bills G.F."/>
            <person name="Dong Y."/>
            <person name="Huang W."/>
            <person name="Nel W.J."/>
            <person name="Swalarsk-Parry B.S."/>
            <person name="Vaghefi N."/>
            <person name="Wilken P.M."/>
            <person name="An Z."/>
            <person name="de Beer Z.W."/>
            <person name="De Vos L."/>
            <person name="Chen L."/>
            <person name="Duong T.A."/>
            <person name="Gao Y."/>
            <person name="Hammerbacher A."/>
            <person name="Kikkert J.R."/>
            <person name="Li Y."/>
            <person name="Li H."/>
            <person name="Li K."/>
            <person name="Li Q."/>
            <person name="Liu X."/>
            <person name="Ma X."/>
            <person name="Naidoo K."/>
            <person name="Pethybridge S.J."/>
            <person name="Sun J."/>
            <person name="Steenkamp E.T."/>
            <person name="van der Nest M.A."/>
            <person name="van Wyk S."/>
            <person name="Wingfield M.J."/>
            <person name="Xiong C."/>
            <person name="Yue Q."/>
            <person name="Zhang X."/>
        </authorList>
    </citation>
    <scope>NUCLEOTIDE SEQUENCE [LARGE SCALE GENOMIC DNA]</scope>
    <source>
        <strain evidence="5 6">DSM 5745</strain>
    </source>
</reference>
<feature type="repeat" description="ANK" evidence="3">
    <location>
        <begin position="286"/>
        <end position="315"/>
    </location>
</feature>
<feature type="repeat" description="ANK" evidence="3">
    <location>
        <begin position="519"/>
        <end position="554"/>
    </location>
</feature>
<dbReference type="SMART" id="SM00248">
    <property type="entry name" value="ANK"/>
    <property type="match status" value="14"/>
</dbReference>
<dbReference type="EMBL" id="PVWQ01000004">
    <property type="protein sequence ID" value="RDW84146.1"/>
    <property type="molecule type" value="Genomic_DNA"/>
</dbReference>
<dbReference type="PROSITE" id="PS50297">
    <property type="entry name" value="ANK_REP_REGION"/>
    <property type="match status" value="7"/>
</dbReference>
<feature type="repeat" description="ANK" evidence="3">
    <location>
        <begin position="587"/>
        <end position="620"/>
    </location>
</feature>
<organism evidence="5 6">
    <name type="scientific">Aspergillus mulundensis</name>
    <dbReference type="NCBI Taxonomy" id="1810919"/>
    <lineage>
        <taxon>Eukaryota</taxon>
        <taxon>Fungi</taxon>
        <taxon>Dikarya</taxon>
        <taxon>Ascomycota</taxon>
        <taxon>Pezizomycotina</taxon>
        <taxon>Eurotiomycetes</taxon>
        <taxon>Eurotiomycetidae</taxon>
        <taxon>Eurotiales</taxon>
        <taxon>Aspergillaceae</taxon>
        <taxon>Aspergillus</taxon>
        <taxon>Aspergillus subgen. Nidulantes</taxon>
    </lineage>
</organism>